<evidence type="ECO:0000313" key="5">
    <source>
        <dbReference type="Proteomes" id="UP000008631"/>
    </source>
</evidence>
<feature type="transmembrane region" description="Helical" evidence="2">
    <location>
        <begin position="152"/>
        <end position="181"/>
    </location>
</feature>
<dbReference type="Proteomes" id="UP000008631">
    <property type="component" value="Chromosome"/>
</dbReference>
<dbReference type="InterPro" id="IPR052901">
    <property type="entry name" value="Bact_TGase-like"/>
</dbReference>
<name>E8R6L4_ISOPI</name>
<gene>
    <name evidence="4" type="ordered locus">Isop_2348</name>
</gene>
<dbReference type="SMART" id="SM00460">
    <property type="entry name" value="TGc"/>
    <property type="match status" value="1"/>
</dbReference>
<dbReference type="HOGENOM" id="CLU_358985_0_0_0"/>
<evidence type="ECO:0000256" key="1">
    <source>
        <dbReference type="SAM" id="MobiDB-lite"/>
    </source>
</evidence>
<feature type="region of interest" description="Disordered" evidence="1">
    <location>
        <begin position="344"/>
        <end position="374"/>
    </location>
</feature>
<dbReference type="SUPFAM" id="SSF54001">
    <property type="entry name" value="Cysteine proteinases"/>
    <property type="match status" value="1"/>
</dbReference>
<keyword evidence="2" id="KW-0812">Transmembrane</keyword>
<protein>
    <submittedName>
        <fullName evidence="4">Transglutaminase domain-containing protein</fullName>
    </submittedName>
</protein>
<feature type="region of interest" description="Disordered" evidence="1">
    <location>
        <begin position="277"/>
        <end position="303"/>
    </location>
</feature>
<dbReference type="eggNOG" id="COG1305">
    <property type="taxonomic scope" value="Bacteria"/>
</dbReference>
<evidence type="ECO:0000256" key="2">
    <source>
        <dbReference type="SAM" id="Phobius"/>
    </source>
</evidence>
<feature type="transmembrane region" description="Helical" evidence="2">
    <location>
        <begin position="113"/>
        <end position="131"/>
    </location>
</feature>
<keyword evidence="2" id="KW-1133">Transmembrane helix</keyword>
<dbReference type="STRING" id="575540.Isop_2348"/>
<proteinExistence type="predicted"/>
<dbReference type="Gene3D" id="3.10.620.30">
    <property type="match status" value="1"/>
</dbReference>
<sequence length="912" mass="99376">MSRHPAGFLANATGTPPSPRRPSALGWATWCLTAVATFGAEAAIAEPDAPSWLTPTKVTTALVAMTIPFLWITRRVGSDIDWELVHNQKPWQTRFTRSPQTNSSSGSGVGGTAAAWFVALAVLPLLGDLLAARIQSRGIMLEIGAIAALRNLGLALTGLAAWSLCRDAAALVSLFLALVAASLGEGAWIPPFLGAYAAIGSIWLTLAYWRQLRLASHAMKLKGRGGAGREGGRRPPVSSLVAVGAMLLALAVGLAMGPRGPAGVLFELVASSGGTGAMDEDARSGVNDGPNEVEGTESAQSTGFTQSEVYLESKQDSLYDVFNELYGKPYVPKHREMMMSLDSDKVRETDSEPRENLKGGREFPLTRRKPTRSRLTDRPAEALFHLVGPIPAHVRQTAYDRFDGLTWSRSFDQTSPSPIYQVEGGPWFETVVENQPFLAGTVKHEFKIGNLKSRVVPSPGPLVAFRVGSLNRSDFFEGDLQGLVGMVRTIPPGTVVETVSYTFDPRELRRFAVPLPSHPVLRRHLELPGRPFETILDPAASTKGRSTTVLATTSQEQGAALESPGLDPRIAALAREWTRGTPRGWIQVERIVEGLQSHCRLDWEATLPDDCNDAVSHFLFESRAGPDSWFASAAAVMLRQLNYPARVVGGYYADPAHYDLRERRVSVTELDAHVWVEVLVGQRTWVTVEPTPGYQIAPPRLDLWRMARDGFFAALALANRHRLELGLGLILAALLAASRAMWLDGVRILIWRARLIEAIRRRDGRRAVWATVRLIDGRLKAAGLERPVGVTPSRWFAGVVAANPELLADLDPVQRARLERLPSLIRSALFDPRADCLGRTAAEIEAIVAVCEAAQHVFARSALNDLEAIPRRLRPRWSSSGGNASRRQILRVFSAPPLFSRGPSGPNVVRTA</sequence>
<reference key="1">
    <citation type="submission" date="2010-11" db="EMBL/GenBank/DDBJ databases">
        <title>The complete sequence of chromosome of Isophaera pallida ATCC 43644.</title>
        <authorList>
            <consortium name="US DOE Joint Genome Institute (JGI-PGF)"/>
            <person name="Lucas S."/>
            <person name="Copeland A."/>
            <person name="Lapidus A."/>
            <person name="Bruce D."/>
            <person name="Goodwin L."/>
            <person name="Pitluck S."/>
            <person name="Kyrpides N."/>
            <person name="Mavromatis K."/>
            <person name="Pagani I."/>
            <person name="Ivanova N."/>
            <person name="Saunders E."/>
            <person name="Brettin T."/>
            <person name="Detter J.C."/>
            <person name="Han C."/>
            <person name="Tapia R."/>
            <person name="Land M."/>
            <person name="Hauser L."/>
            <person name="Markowitz V."/>
            <person name="Cheng J.-F."/>
            <person name="Hugenholtz P."/>
            <person name="Woyke T."/>
            <person name="Wu D."/>
            <person name="Eisen J.A."/>
        </authorList>
    </citation>
    <scope>NUCLEOTIDE SEQUENCE</scope>
    <source>
        <strain>ATCC 43644</strain>
    </source>
</reference>
<feature type="region of interest" description="Disordered" evidence="1">
    <location>
        <begin position="1"/>
        <end position="21"/>
    </location>
</feature>
<dbReference type="InParanoid" id="E8R6L4"/>
<keyword evidence="2" id="KW-0472">Membrane</keyword>
<dbReference type="Pfam" id="PF01841">
    <property type="entry name" value="Transglut_core"/>
    <property type="match status" value="1"/>
</dbReference>
<dbReference type="OrthoDB" id="231513at2"/>
<accession>E8R6L4</accession>
<reference evidence="4 5" key="2">
    <citation type="journal article" date="2011" name="Stand. Genomic Sci.">
        <title>Complete genome sequence of Isosphaera pallida type strain (IS1B).</title>
        <authorList>
            <consortium name="US DOE Joint Genome Institute (JGI-PGF)"/>
            <person name="Goker M."/>
            <person name="Cleland D."/>
            <person name="Saunders E."/>
            <person name="Lapidus A."/>
            <person name="Nolan M."/>
            <person name="Lucas S."/>
            <person name="Hammon N."/>
            <person name="Deshpande S."/>
            <person name="Cheng J.F."/>
            <person name="Tapia R."/>
            <person name="Han C."/>
            <person name="Goodwin L."/>
            <person name="Pitluck S."/>
            <person name="Liolios K."/>
            <person name="Pagani I."/>
            <person name="Ivanova N."/>
            <person name="Mavromatis K."/>
            <person name="Pati A."/>
            <person name="Chen A."/>
            <person name="Palaniappan K."/>
            <person name="Land M."/>
            <person name="Hauser L."/>
            <person name="Chang Y.J."/>
            <person name="Jeffries C.D."/>
            <person name="Detter J.C."/>
            <person name="Beck B."/>
            <person name="Woyke T."/>
            <person name="Bristow J."/>
            <person name="Eisen J.A."/>
            <person name="Markowitz V."/>
            <person name="Hugenholtz P."/>
            <person name="Kyrpides N.C."/>
            <person name="Klenk H.P."/>
        </authorList>
    </citation>
    <scope>NUCLEOTIDE SEQUENCE [LARGE SCALE GENOMIC DNA]</scope>
    <source>
        <strain evidence="5">ATCC 43644 / DSM 9630 / IS1B</strain>
    </source>
</reference>
<dbReference type="PANTHER" id="PTHR42736">
    <property type="entry name" value="PROTEIN-GLUTAMINE GAMMA-GLUTAMYLTRANSFERASE"/>
    <property type="match status" value="1"/>
</dbReference>
<dbReference type="InterPro" id="IPR038765">
    <property type="entry name" value="Papain-like_cys_pep_sf"/>
</dbReference>
<dbReference type="PANTHER" id="PTHR42736:SF1">
    <property type="entry name" value="PROTEIN-GLUTAMINE GAMMA-GLUTAMYLTRANSFERASE"/>
    <property type="match status" value="1"/>
</dbReference>
<evidence type="ECO:0000259" key="3">
    <source>
        <dbReference type="SMART" id="SM00460"/>
    </source>
</evidence>
<dbReference type="KEGG" id="ipa:Isop_2348"/>
<feature type="compositionally biased region" description="Basic and acidic residues" evidence="1">
    <location>
        <begin position="344"/>
        <end position="365"/>
    </location>
</feature>
<feature type="transmembrane region" description="Helical" evidence="2">
    <location>
        <begin position="237"/>
        <end position="256"/>
    </location>
</feature>
<dbReference type="InterPro" id="IPR002931">
    <property type="entry name" value="Transglutaminase-like"/>
</dbReference>
<organism evidence="4 5">
    <name type="scientific">Isosphaera pallida (strain ATCC 43644 / DSM 9630 / IS1B)</name>
    <dbReference type="NCBI Taxonomy" id="575540"/>
    <lineage>
        <taxon>Bacteria</taxon>
        <taxon>Pseudomonadati</taxon>
        <taxon>Planctomycetota</taxon>
        <taxon>Planctomycetia</taxon>
        <taxon>Isosphaerales</taxon>
        <taxon>Isosphaeraceae</taxon>
        <taxon>Isosphaera</taxon>
    </lineage>
</organism>
<dbReference type="AlphaFoldDB" id="E8R6L4"/>
<keyword evidence="5" id="KW-1185">Reference proteome</keyword>
<dbReference type="EMBL" id="CP002353">
    <property type="protein sequence ID" value="ADV62925.1"/>
    <property type="molecule type" value="Genomic_DNA"/>
</dbReference>
<feature type="domain" description="Transglutaminase-like" evidence="3">
    <location>
        <begin position="619"/>
        <end position="692"/>
    </location>
</feature>
<evidence type="ECO:0000313" key="4">
    <source>
        <dbReference type="EMBL" id="ADV62925.1"/>
    </source>
</evidence>
<dbReference type="RefSeq" id="WP_013565213.1">
    <property type="nucleotide sequence ID" value="NC_014962.1"/>
</dbReference>
<feature type="transmembrane region" description="Helical" evidence="2">
    <location>
        <begin position="187"/>
        <end position="209"/>
    </location>
</feature>